<feature type="domain" description="Pyridoxamine 5'-phosphate oxidase N-terminal" evidence="1">
    <location>
        <begin position="5"/>
        <end position="122"/>
    </location>
</feature>
<dbReference type="RefSeq" id="WP_022986260.1">
    <property type="nucleotide sequence ID" value="NZ_CAXGPP010000004.1"/>
</dbReference>
<evidence type="ECO:0000259" key="1">
    <source>
        <dbReference type="Pfam" id="PF01243"/>
    </source>
</evidence>
<comment type="caution">
    <text evidence="3">The sequence shown here is derived from an EMBL/GenBank/DDBJ whole genome shotgun (WGS) entry which is preliminary data.</text>
</comment>
<dbReference type="InterPro" id="IPR011576">
    <property type="entry name" value="Pyridox_Oxase_N"/>
</dbReference>
<dbReference type="InterPro" id="IPR019595">
    <property type="entry name" value="DUF2470"/>
</dbReference>
<accession>A0A418XVK3</accession>
<dbReference type="Gene3D" id="3.20.180.10">
    <property type="entry name" value="PNP-oxidase-like"/>
    <property type="match status" value="1"/>
</dbReference>
<name>A0A418XVK3_9GAMM</name>
<dbReference type="PANTHER" id="PTHR13343">
    <property type="entry name" value="CREG1 PROTEIN"/>
    <property type="match status" value="1"/>
</dbReference>
<keyword evidence="4" id="KW-1185">Reference proteome</keyword>
<protein>
    <submittedName>
        <fullName evidence="3">DUF2470 domain-containing protein</fullName>
    </submittedName>
</protein>
<dbReference type="GO" id="GO:0005737">
    <property type="term" value="C:cytoplasm"/>
    <property type="evidence" value="ECO:0007669"/>
    <property type="project" value="UniProtKB-ARBA"/>
</dbReference>
<proteinExistence type="predicted"/>
<dbReference type="InterPro" id="IPR037119">
    <property type="entry name" value="Haem_oxidase_HugZ-like_sf"/>
</dbReference>
<dbReference type="InterPro" id="IPR012349">
    <property type="entry name" value="Split_barrel_FMN-bd"/>
</dbReference>
<dbReference type="SUPFAM" id="SSF50475">
    <property type="entry name" value="FMN-binding split barrel"/>
    <property type="match status" value="1"/>
</dbReference>
<dbReference type="OrthoDB" id="9776211at2"/>
<dbReference type="Gene3D" id="2.30.110.10">
    <property type="entry name" value="Electron Transport, Fmn-binding Protein, Chain A"/>
    <property type="match status" value="1"/>
</dbReference>
<evidence type="ECO:0000313" key="4">
    <source>
        <dbReference type="Proteomes" id="UP000283734"/>
    </source>
</evidence>
<dbReference type="AlphaFoldDB" id="A0A418XVK3"/>
<dbReference type="Proteomes" id="UP000283734">
    <property type="component" value="Unassembled WGS sequence"/>
</dbReference>
<feature type="domain" description="DUF2470" evidence="2">
    <location>
        <begin position="151"/>
        <end position="220"/>
    </location>
</feature>
<gene>
    <name evidence="3" type="ORF">D4A39_13175</name>
</gene>
<reference evidence="3 4" key="1">
    <citation type="submission" date="2018-09" db="EMBL/GenBank/DDBJ databases">
        <title>Alcanivorax profundi sp. nov., isolated from 1000 m-depth seawater of the Mariana Trench.</title>
        <authorList>
            <person name="Liu J."/>
        </authorList>
    </citation>
    <scope>NUCLEOTIDE SEQUENCE [LARGE SCALE GENOMIC DNA]</scope>
    <source>
        <strain evidence="3 4">MTEO17</strain>
    </source>
</reference>
<organism evidence="3 4">
    <name type="scientific">Alcanivorax profundi</name>
    <dbReference type="NCBI Taxonomy" id="2338368"/>
    <lineage>
        <taxon>Bacteria</taxon>
        <taxon>Pseudomonadati</taxon>
        <taxon>Pseudomonadota</taxon>
        <taxon>Gammaproteobacteria</taxon>
        <taxon>Oceanospirillales</taxon>
        <taxon>Alcanivoracaceae</taxon>
        <taxon>Alcanivorax</taxon>
    </lineage>
</organism>
<sequence>MQLEADAQSFMYQHSHAALATVDAGLHPLSTAVNTVPDQEGRLIVLLSDLAEHTANIRQNAAVSLMWVEQQHSDWQAATRLSVTGELVLIPAEQGERYLQIFPHARDYLALDFRFYALRPEKARWIPGFARAEWLNCDAVAQPWGWDLAREQAMVGHMNDDHSDAVDHYLSLLGQPGEGARMLAIDPWGAWLWHQERLRRLPFPARAEDAGQVRETLVMLARTRPEDFFLARP</sequence>
<dbReference type="EMBL" id="QYYA01000004">
    <property type="protein sequence ID" value="RJG16766.1"/>
    <property type="molecule type" value="Genomic_DNA"/>
</dbReference>
<dbReference type="Pfam" id="PF10615">
    <property type="entry name" value="DUF2470"/>
    <property type="match status" value="1"/>
</dbReference>
<evidence type="ECO:0000259" key="2">
    <source>
        <dbReference type="Pfam" id="PF10615"/>
    </source>
</evidence>
<evidence type="ECO:0000313" key="3">
    <source>
        <dbReference type="EMBL" id="RJG16766.1"/>
    </source>
</evidence>
<dbReference type="Pfam" id="PF01243">
    <property type="entry name" value="PNPOx_N"/>
    <property type="match status" value="1"/>
</dbReference>
<dbReference type="PANTHER" id="PTHR13343:SF17">
    <property type="entry name" value="CELLULAR REPRESSOR OF E1A-STIMULATED GENES, ISOFORM A"/>
    <property type="match status" value="1"/>
</dbReference>